<dbReference type="RefSeq" id="WP_050695925.1">
    <property type="nucleotide sequence ID" value="NZ_CP012074.1"/>
</dbReference>
<protein>
    <recommendedName>
        <fullName evidence="5">Tetratricopeptide repeat protein</fullName>
    </recommendedName>
</protein>
<dbReference type="Gene3D" id="1.25.40.10">
    <property type="entry name" value="Tetratricopeptide repeat domain"/>
    <property type="match status" value="1"/>
</dbReference>
<dbReference type="STRING" id="1236517.ADJ77_00820"/>
<evidence type="ECO:0000313" key="2">
    <source>
        <dbReference type="EMBL" id="QUB87392.1"/>
    </source>
</evidence>
<proteinExistence type="predicted"/>
<gene>
    <name evidence="1" type="ORF">ADJ77_00820</name>
    <name evidence="2" type="ORF">J5A51_07970</name>
</gene>
<dbReference type="Proteomes" id="UP000060345">
    <property type="component" value="Chromosome 1"/>
</dbReference>
<dbReference type="AlphaFoldDB" id="A0A0K1NH61"/>
<reference evidence="1 3" key="1">
    <citation type="submission" date="2015-07" db="EMBL/GenBank/DDBJ databases">
        <authorList>
            <person name="Noorani M."/>
        </authorList>
    </citation>
    <scope>NUCLEOTIDE SEQUENCE [LARGE SCALE GENOMIC DNA]</scope>
    <source>
        <strain evidence="1 3">W1435</strain>
    </source>
</reference>
<evidence type="ECO:0000313" key="4">
    <source>
        <dbReference type="Proteomes" id="UP000682005"/>
    </source>
</evidence>
<dbReference type="SUPFAM" id="SSF48452">
    <property type="entry name" value="TPR-like"/>
    <property type="match status" value="1"/>
</dbReference>
<dbReference type="eggNOG" id="ENOG5033X8T">
    <property type="taxonomic scope" value="Bacteria"/>
</dbReference>
<evidence type="ECO:0008006" key="5">
    <source>
        <dbReference type="Google" id="ProtNLM"/>
    </source>
</evidence>
<dbReference type="InterPro" id="IPR011990">
    <property type="entry name" value="TPR-like_helical_dom_sf"/>
</dbReference>
<organism evidence="1 3">
    <name type="scientific">Prevotella fusca JCM 17724</name>
    <dbReference type="NCBI Taxonomy" id="1236517"/>
    <lineage>
        <taxon>Bacteria</taxon>
        <taxon>Pseudomonadati</taxon>
        <taxon>Bacteroidota</taxon>
        <taxon>Bacteroidia</taxon>
        <taxon>Bacteroidales</taxon>
        <taxon>Prevotellaceae</taxon>
        <taxon>Prevotella</taxon>
    </lineage>
</organism>
<sequence>MINKIRNIFRQPLQLSNLNQSENRRIVSKALKALNCTGVWREEKEAVIVRFDFQSGHFGIHISNQHPQVELSFLFFAETEVNDINIVRHVCNQFNLNSDGPRFSYTINEETNVIDLHILRTLLLDDDRAKEILSSAMVDSFAWQSAFVRNLNEVKRDAKNSDTNDIERAVKDLSRDFFLLREQELRHQKTAPGWRQNDKDVATLSQWMDKVFGMVDAVFSELTVVTEGLTVINDRDAIASYNLSEELIADGSFVRQNVMLDLIFFLPSHPTTRRRMTFSIQQADSCDDVLYYQVVATLLPLPSAAGRPLYSREMQVVSRSVLLAYDLRTTKQLQDEFVYMWKEAKSKIANGEGNQLTEEQQVIANVVNMDAGQFVYRGRALYRQKRYYEAVATLENAFRLLHAGFQKLGKGERDIFFEICYMLGFCYNELRQYERAYYYLTFTIGLNRAVYAEEYVNCLVNMGDFRSLMSIDNILEELRNSVPDDDEEELDPLLRPFLQFLYRRKAYVLIELRRLDEAEQLLRQMVDDPENSDFALDELAYIQRLREKEGISGKDNSKGK</sequence>
<reference evidence="2 4" key="2">
    <citation type="submission" date="2021-03" db="EMBL/GenBank/DDBJ databases">
        <title>Human Oral Microbial Genomes.</title>
        <authorList>
            <person name="Johnston C.D."/>
            <person name="Chen T."/>
            <person name="Dewhirst F.E."/>
        </authorList>
    </citation>
    <scope>NUCLEOTIDE SEQUENCE [LARGE SCALE GENOMIC DNA]</scope>
    <source>
        <strain evidence="2 4">W1435</strain>
    </source>
</reference>
<evidence type="ECO:0000313" key="3">
    <source>
        <dbReference type="Proteomes" id="UP000060345"/>
    </source>
</evidence>
<keyword evidence="4" id="KW-1185">Reference proteome</keyword>
<name>A0A0K1NH61_9BACT</name>
<dbReference type="EMBL" id="CP072370">
    <property type="protein sequence ID" value="QUB87392.1"/>
    <property type="molecule type" value="Genomic_DNA"/>
</dbReference>
<dbReference type="Proteomes" id="UP000682005">
    <property type="component" value="Chromosome 1"/>
</dbReference>
<accession>A0A0K1NH61</accession>
<evidence type="ECO:0000313" key="1">
    <source>
        <dbReference type="EMBL" id="AKU68442.1"/>
    </source>
</evidence>
<dbReference type="EMBL" id="CP012074">
    <property type="protein sequence ID" value="AKU68442.1"/>
    <property type="molecule type" value="Genomic_DNA"/>
</dbReference>
<dbReference type="KEGG" id="pfus:ADJ77_00820"/>